<reference evidence="1" key="1">
    <citation type="submission" date="2010-04" db="EMBL/GenBank/DDBJ databases">
        <authorList>
            <person name="Reid K.E."/>
            <person name="Liao N."/>
            <person name="Chan S."/>
            <person name="Docking R."/>
            <person name="Taylor G."/>
            <person name="Moore R."/>
            <person name="Mayo M."/>
            <person name="Munro S."/>
            <person name="King J."/>
            <person name="Yanchuk A."/>
            <person name="Holt R."/>
            <person name="Jones S."/>
            <person name="Marra M."/>
            <person name="Ritland C.E."/>
            <person name="Ritland K."/>
            <person name="Bohlmann J."/>
        </authorList>
    </citation>
    <scope>NUCLEOTIDE SEQUENCE</scope>
    <source>
        <tissue evidence="1">Bud</tissue>
    </source>
</reference>
<sequence length="69" mass="7859">MVSPHKTNRIQLCPIRKAKKKEFLAVGHVWFQDFIRTCLRQACMSVRFQDLSVSKVVSKAVSTIKALAL</sequence>
<organism evidence="1">
    <name type="scientific">Picea sitchensis</name>
    <name type="common">Sitka spruce</name>
    <name type="synonym">Pinus sitchensis</name>
    <dbReference type="NCBI Taxonomy" id="3332"/>
    <lineage>
        <taxon>Eukaryota</taxon>
        <taxon>Viridiplantae</taxon>
        <taxon>Streptophyta</taxon>
        <taxon>Embryophyta</taxon>
        <taxon>Tracheophyta</taxon>
        <taxon>Spermatophyta</taxon>
        <taxon>Pinopsida</taxon>
        <taxon>Pinidae</taxon>
        <taxon>Conifers I</taxon>
        <taxon>Pinales</taxon>
        <taxon>Pinaceae</taxon>
        <taxon>Picea</taxon>
    </lineage>
</organism>
<accession>D5ACP5</accession>
<name>D5ACP5_PICSI</name>
<dbReference type="AlphaFoldDB" id="D5ACP5"/>
<evidence type="ECO:0000313" key="1">
    <source>
        <dbReference type="EMBL" id="ADE77314.1"/>
    </source>
</evidence>
<dbReference type="EMBL" id="BT124033">
    <property type="protein sequence ID" value="ADE77314.1"/>
    <property type="molecule type" value="mRNA"/>
</dbReference>
<protein>
    <submittedName>
        <fullName evidence="1">Uncharacterized protein</fullName>
    </submittedName>
</protein>
<proteinExistence type="evidence at transcript level"/>